<evidence type="ECO:0000259" key="2">
    <source>
        <dbReference type="Pfam" id="PF01978"/>
    </source>
</evidence>
<dbReference type="SUPFAM" id="SSF46785">
    <property type="entry name" value="Winged helix' DNA-binding domain"/>
    <property type="match status" value="1"/>
</dbReference>
<protein>
    <submittedName>
        <fullName evidence="3">TrmB family transcriptional regulator</fullName>
    </submittedName>
</protein>
<reference evidence="4" key="1">
    <citation type="submission" date="2017-11" db="EMBL/GenBank/DDBJ databases">
        <title>Phenotypic and genomic properties of facultatively anaerobic sulfur-reducing natronoarchaea from hypersaline soda lakes.</title>
        <authorList>
            <person name="Sorokin D.Y."/>
            <person name="Kublanov I.V."/>
            <person name="Roman P."/>
            <person name="Sinninghe Damste J.S."/>
            <person name="Golyshin P.N."/>
            <person name="Rojo D."/>
            <person name="Ciordia S."/>
            <person name="Mena M.D.C."/>
            <person name="Ferrer M."/>
            <person name="Messina E."/>
            <person name="Smedile F."/>
            <person name="La Spada G."/>
            <person name="La Cono V."/>
            <person name="Yakimov M.M."/>
        </authorList>
    </citation>
    <scope>NUCLEOTIDE SEQUENCE [LARGE SCALE GENOMIC DNA]</scope>
    <source>
        <strain evidence="4">AArc-Sl</strain>
    </source>
</reference>
<dbReference type="InterPro" id="IPR002831">
    <property type="entry name" value="Tscrpt_reg_TrmB_N"/>
</dbReference>
<gene>
    <name evidence="3" type="ORF">AArcSl_0097</name>
</gene>
<dbReference type="InterPro" id="IPR036388">
    <property type="entry name" value="WH-like_DNA-bd_sf"/>
</dbReference>
<dbReference type="CDD" id="cd00090">
    <property type="entry name" value="HTH_ARSR"/>
    <property type="match status" value="1"/>
</dbReference>
<dbReference type="Proteomes" id="UP000263012">
    <property type="component" value="Chromosome"/>
</dbReference>
<dbReference type="GeneID" id="37876431"/>
<feature type="region of interest" description="Disordered" evidence="1">
    <location>
        <begin position="126"/>
        <end position="156"/>
    </location>
</feature>
<sequence length="156" mass="18210">MSDSVAEVLRNELECEGLLECFHGLNSLDERCFRTIAESDEPLTVDEIADRVDRERSTVYRSIQRLYDAGFLRKEQINYDQGGYYHVYRPAEPERIASNLRRMLNDWYAQMGQLIHEFETEYGRREGAGYGRREESGNPEDGTGSDRDVREPYQRG</sequence>
<dbReference type="EMBL" id="CP025066">
    <property type="protein sequence ID" value="AUX07755.1"/>
    <property type="molecule type" value="Genomic_DNA"/>
</dbReference>
<dbReference type="Pfam" id="PF01978">
    <property type="entry name" value="TrmB"/>
    <property type="match status" value="1"/>
</dbReference>
<organism evidence="3 4">
    <name type="scientific">Halalkaliarchaeum desulfuricum</name>
    <dbReference type="NCBI Taxonomy" id="2055893"/>
    <lineage>
        <taxon>Archaea</taxon>
        <taxon>Methanobacteriati</taxon>
        <taxon>Methanobacteriota</taxon>
        <taxon>Stenosarchaea group</taxon>
        <taxon>Halobacteria</taxon>
        <taxon>Halobacteriales</taxon>
        <taxon>Haloferacaceae</taxon>
        <taxon>Halalkaliarchaeum</taxon>
    </lineage>
</organism>
<name>A0A343TF83_9EURY</name>
<dbReference type="AlphaFoldDB" id="A0A343TF83"/>
<evidence type="ECO:0000313" key="4">
    <source>
        <dbReference type="Proteomes" id="UP000263012"/>
    </source>
</evidence>
<proteinExistence type="predicted"/>
<dbReference type="Gene3D" id="1.10.10.10">
    <property type="entry name" value="Winged helix-like DNA-binding domain superfamily/Winged helix DNA-binding domain"/>
    <property type="match status" value="1"/>
</dbReference>
<keyword evidence="4" id="KW-1185">Reference proteome</keyword>
<feature type="domain" description="Transcription regulator TrmB N-terminal" evidence="2">
    <location>
        <begin position="19"/>
        <end position="94"/>
    </location>
</feature>
<dbReference type="InterPro" id="IPR011991">
    <property type="entry name" value="ArsR-like_HTH"/>
</dbReference>
<dbReference type="InterPro" id="IPR036390">
    <property type="entry name" value="WH_DNA-bd_sf"/>
</dbReference>
<dbReference type="OrthoDB" id="9141at2157"/>
<dbReference type="RefSeq" id="WP_119821618.1">
    <property type="nucleotide sequence ID" value="NZ_CP025066.1"/>
</dbReference>
<evidence type="ECO:0000256" key="1">
    <source>
        <dbReference type="SAM" id="MobiDB-lite"/>
    </source>
</evidence>
<feature type="compositionally biased region" description="Basic and acidic residues" evidence="1">
    <location>
        <begin position="126"/>
        <end position="136"/>
    </location>
</feature>
<dbReference type="KEGG" id="hdf:AArcSl_0097"/>
<feature type="compositionally biased region" description="Basic and acidic residues" evidence="1">
    <location>
        <begin position="144"/>
        <end position="156"/>
    </location>
</feature>
<accession>A0A343TF83</accession>
<evidence type="ECO:0000313" key="3">
    <source>
        <dbReference type="EMBL" id="AUX07755.1"/>
    </source>
</evidence>